<sequence length="56" mass="5702">MLSKAKSFLRDREGATAIEYAVIAGLISIAVLTAATPIGARIGVLMNTIKTAIGAA</sequence>
<evidence type="ECO:0000313" key="2">
    <source>
        <dbReference type="EMBL" id="QIE90811.1"/>
    </source>
</evidence>
<keyword evidence="1" id="KW-0812">Transmembrane</keyword>
<evidence type="ECO:0000313" key="3">
    <source>
        <dbReference type="Proteomes" id="UP000501063"/>
    </source>
</evidence>
<gene>
    <name evidence="2" type="ORF">G5B91_06295</name>
</gene>
<name>A0A6G6J8K4_PSENT</name>
<organism evidence="2 3">
    <name type="scientific">Pseudomonas nitroreducens</name>
    <dbReference type="NCBI Taxonomy" id="46680"/>
    <lineage>
        <taxon>Bacteria</taxon>
        <taxon>Pseudomonadati</taxon>
        <taxon>Pseudomonadota</taxon>
        <taxon>Gammaproteobacteria</taxon>
        <taxon>Pseudomonadales</taxon>
        <taxon>Pseudomonadaceae</taxon>
        <taxon>Pseudomonas</taxon>
    </lineage>
</organism>
<dbReference type="EMBL" id="CP049140">
    <property type="protein sequence ID" value="QIE90811.1"/>
    <property type="molecule type" value="Genomic_DNA"/>
</dbReference>
<dbReference type="Pfam" id="PF04964">
    <property type="entry name" value="Flp_Fap"/>
    <property type="match status" value="1"/>
</dbReference>
<protein>
    <submittedName>
        <fullName evidence="2">Flp family type IVb pilin</fullName>
    </submittedName>
</protein>
<dbReference type="Proteomes" id="UP000501063">
    <property type="component" value="Chromosome"/>
</dbReference>
<proteinExistence type="predicted"/>
<keyword evidence="1" id="KW-1133">Transmembrane helix</keyword>
<accession>A0A6G6J8K4</accession>
<keyword evidence="1" id="KW-0472">Membrane</keyword>
<feature type="transmembrane region" description="Helical" evidence="1">
    <location>
        <begin position="20"/>
        <end position="40"/>
    </location>
</feature>
<reference evidence="2 3" key="1">
    <citation type="submission" date="2020-02" db="EMBL/GenBank/DDBJ databases">
        <title>Integrative conjugative elements (ICEs) and plasmids drive adaptation of Pseudomonas nitroreducens strain HBP1 to wastewater environment.</title>
        <authorList>
            <person name="Sentchilo V."/>
            <person name="Carraro N."/>
            <person name="Bertelli C."/>
            <person name="van der Meer J.R."/>
        </authorList>
    </citation>
    <scope>NUCLEOTIDE SEQUENCE [LARGE SCALE GENOMIC DNA]</scope>
    <source>
        <strain evidence="2 3">HBP1</strain>
    </source>
</reference>
<dbReference type="KEGG" id="pnt:G5B91_06295"/>
<evidence type="ECO:0000256" key="1">
    <source>
        <dbReference type="SAM" id="Phobius"/>
    </source>
</evidence>
<dbReference type="AlphaFoldDB" id="A0A6G6J8K4"/>
<dbReference type="InterPro" id="IPR007047">
    <property type="entry name" value="Flp_Fap"/>
</dbReference>